<gene>
    <name evidence="1" type="ORF">MSAN_00510200</name>
</gene>
<protein>
    <submittedName>
        <fullName evidence="1">Uncharacterized protein</fullName>
    </submittedName>
</protein>
<dbReference type="AlphaFoldDB" id="A0A8H6Z916"/>
<keyword evidence="2" id="KW-1185">Reference proteome</keyword>
<evidence type="ECO:0000313" key="2">
    <source>
        <dbReference type="Proteomes" id="UP000623467"/>
    </source>
</evidence>
<comment type="caution">
    <text evidence="1">The sequence shown here is derived from an EMBL/GenBank/DDBJ whole genome shotgun (WGS) entry which is preliminary data.</text>
</comment>
<reference evidence="1" key="1">
    <citation type="submission" date="2020-05" db="EMBL/GenBank/DDBJ databases">
        <title>Mycena genomes resolve the evolution of fungal bioluminescence.</title>
        <authorList>
            <person name="Tsai I.J."/>
        </authorList>
    </citation>
    <scope>NUCLEOTIDE SEQUENCE</scope>
    <source>
        <strain evidence="1">160909Yilan</strain>
    </source>
</reference>
<sequence>MIDHIGIGRITDWVNNLPICSRIPFSCHSPTTAFRRSLDAAAFQAAVFRAPSRTIVAALAFASVRLDIRLPVLLRARQALLARTSQPPAHAHDPAACCSSARPGVAWGVGQRRLVPVRMGGVHEPVIYDADDGYDASLSAHRSLCTLSPFLRRSPAPPCPTPSPPPVLPSIVSRFSPHPWHIRRRPSRTIIVMVTAPLPRIEVPVLSSVAASPRIPHGTRITYDATAARCDSGSLGTTISALLFLGMLRLLSSAAASAWFHPAAIYPFIHLFILLLPLRGPSLSFSLAVPPPESALDTTFRLITLCVVLESPSISQLHPPCRARLHPPFQIPSRRYPRPRCGVSRLVSFRPILLSL</sequence>
<accession>A0A8H6Z916</accession>
<proteinExistence type="predicted"/>
<organism evidence="1 2">
    <name type="scientific">Mycena sanguinolenta</name>
    <dbReference type="NCBI Taxonomy" id="230812"/>
    <lineage>
        <taxon>Eukaryota</taxon>
        <taxon>Fungi</taxon>
        <taxon>Dikarya</taxon>
        <taxon>Basidiomycota</taxon>
        <taxon>Agaricomycotina</taxon>
        <taxon>Agaricomycetes</taxon>
        <taxon>Agaricomycetidae</taxon>
        <taxon>Agaricales</taxon>
        <taxon>Marasmiineae</taxon>
        <taxon>Mycenaceae</taxon>
        <taxon>Mycena</taxon>
    </lineage>
</organism>
<dbReference type="EMBL" id="JACAZH010000003">
    <property type="protein sequence ID" value="KAF7373027.1"/>
    <property type="molecule type" value="Genomic_DNA"/>
</dbReference>
<evidence type="ECO:0000313" key="1">
    <source>
        <dbReference type="EMBL" id="KAF7373027.1"/>
    </source>
</evidence>
<name>A0A8H6Z916_9AGAR</name>
<dbReference type="Proteomes" id="UP000623467">
    <property type="component" value="Unassembled WGS sequence"/>
</dbReference>